<keyword evidence="2" id="KW-1185">Reference proteome</keyword>
<dbReference type="EMBL" id="JAQIZT010000001">
    <property type="protein sequence ID" value="KAJ7013315.1"/>
    <property type="molecule type" value="Genomic_DNA"/>
</dbReference>
<proteinExistence type="predicted"/>
<dbReference type="AlphaFoldDB" id="A0AAD6RRR8"/>
<evidence type="ECO:0000313" key="1">
    <source>
        <dbReference type="EMBL" id="KAJ7013315.1"/>
    </source>
</evidence>
<comment type="caution">
    <text evidence="1">The sequence shown here is derived from an EMBL/GenBank/DDBJ whole genome shotgun (WGS) entry which is preliminary data.</text>
</comment>
<sequence length="121" mass="13904">MASFQIEIASSSPFVCGLRDHNQHEQCNRESKRKKESHEEMEEVLFTLLPDLNCICKAWNDIYICWYFYKVAMKKHEKKAGSQPGLLGSIGSRVSPGQLSSRFLFKPGPGFKTMLFSQRKN</sequence>
<name>A0AAD6RRR8_9ROSI</name>
<reference evidence="1 2" key="1">
    <citation type="journal article" date="2023" name="Mol. Ecol. Resour.">
        <title>Chromosome-level genome assembly of a triploid poplar Populus alba 'Berolinensis'.</title>
        <authorList>
            <person name="Chen S."/>
            <person name="Yu Y."/>
            <person name="Wang X."/>
            <person name="Wang S."/>
            <person name="Zhang T."/>
            <person name="Zhou Y."/>
            <person name="He R."/>
            <person name="Meng N."/>
            <person name="Wang Y."/>
            <person name="Liu W."/>
            <person name="Liu Z."/>
            <person name="Liu J."/>
            <person name="Guo Q."/>
            <person name="Huang H."/>
            <person name="Sederoff R.R."/>
            <person name="Wang G."/>
            <person name="Qu G."/>
            <person name="Chen S."/>
        </authorList>
    </citation>
    <scope>NUCLEOTIDE SEQUENCE [LARGE SCALE GENOMIC DNA]</scope>
    <source>
        <strain evidence="1">SC-2020</strain>
    </source>
</reference>
<protein>
    <submittedName>
        <fullName evidence="1">Uncharacterized protein</fullName>
    </submittedName>
</protein>
<organism evidence="1 2">
    <name type="scientific">Populus alba x Populus x berolinensis</name>
    <dbReference type="NCBI Taxonomy" id="444605"/>
    <lineage>
        <taxon>Eukaryota</taxon>
        <taxon>Viridiplantae</taxon>
        <taxon>Streptophyta</taxon>
        <taxon>Embryophyta</taxon>
        <taxon>Tracheophyta</taxon>
        <taxon>Spermatophyta</taxon>
        <taxon>Magnoliopsida</taxon>
        <taxon>eudicotyledons</taxon>
        <taxon>Gunneridae</taxon>
        <taxon>Pentapetalae</taxon>
        <taxon>rosids</taxon>
        <taxon>fabids</taxon>
        <taxon>Malpighiales</taxon>
        <taxon>Salicaceae</taxon>
        <taxon>Saliceae</taxon>
        <taxon>Populus</taxon>
    </lineage>
</organism>
<evidence type="ECO:0000313" key="2">
    <source>
        <dbReference type="Proteomes" id="UP001164929"/>
    </source>
</evidence>
<gene>
    <name evidence="1" type="ORF">NC653_003110</name>
</gene>
<dbReference type="Proteomes" id="UP001164929">
    <property type="component" value="Chromosome 1"/>
</dbReference>
<accession>A0AAD6RRR8</accession>